<name>A0A4P2W0E8_FLUSA</name>
<dbReference type="EMBL" id="AP019369">
    <property type="protein sequence ID" value="BBH54642.1"/>
    <property type="molecule type" value="Genomic_DNA"/>
</dbReference>
<sequence length="494" mass="55427">MLNNFSIKRKMIYWNIFILILFSISLIFIGNDSINRLMNEKRTQIKNLSDSFASLIFEFVKLEKEGKISHEEAVSRVKMILNAVRYDGDNYYFIGDYDRRQIVNPKRPKDDGVIQNSQQYHKFVEISLKNNGPEFLSYYTSKPGFTGEFPKLTYLVPIPEWKWYIGTGIYIDDVDRQKSKNIMVIGIITSIITIFLMFGGVKIANFISVPLSLLTNLLKKSSLKMNEESTQLTIMSEEVGKSSREQASSIQETAAAISEVTSMISRTSSLTLNSENLSKTINKQTELGNHAVKDMVASMASIQEASKKLTEIEAIITQIENKAVVINDIVTKTELLSLNASIESARAGEYGKGFAVVAEEVGNLAKTSGKSSKEISELLEKSRENVKNILELTLSRVSEGQLKTEEVSNIFNKIIKDVNDIQIQMSQITEATREQEIGLKQISEAMTKIDISAINNLKNAEKSVLSSSKILEISRDLKSITSKTEDIVFGEKKA</sequence>
<evidence type="ECO:0000313" key="11">
    <source>
        <dbReference type="EMBL" id="BBH54642.1"/>
    </source>
</evidence>
<evidence type="ECO:0000256" key="5">
    <source>
        <dbReference type="ARBA" id="ARBA00022989"/>
    </source>
</evidence>
<dbReference type="GeneID" id="39493333"/>
<keyword evidence="4 9" id="KW-0812">Transmembrane</keyword>
<evidence type="ECO:0000256" key="2">
    <source>
        <dbReference type="ARBA" id="ARBA00022475"/>
    </source>
</evidence>
<keyword evidence="6 9" id="KW-0472">Membrane</keyword>
<dbReference type="PROSITE" id="PS50111">
    <property type="entry name" value="CHEMOTAXIS_TRANSDUC_2"/>
    <property type="match status" value="1"/>
</dbReference>
<gene>
    <name evidence="11" type="ORF">JCM31447_31160</name>
</gene>
<evidence type="ECO:0000256" key="1">
    <source>
        <dbReference type="ARBA" id="ARBA00004651"/>
    </source>
</evidence>
<dbReference type="InterPro" id="IPR004089">
    <property type="entry name" value="MCPsignal_dom"/>
</dbReference>
<protein>
    <recommendedName>
        <fullName evidence="10">Methyl-accepting transducer domain-containing protein</fullName>
    </recommendedName>
</protein>
<geneLocation type="plasmid" evidence="11 12">
    <name>79K</name>
</geneLocation>
<evidence type="ECO:0000256" key="7">
    <source>
        <dbReference type="ARBA" id="ARBA00029447"/>
    </source>
</evidence>
<evidence type="ECO:0000256" key="3">
    <source>
        <dbReference type="ARBA" id="ARBA00022500"/>
    </source>
</evidence>
<proteinExistence type="inferred from homology"/>
<organism evidence="11 12">
    <name type="scientific">Fluviispira sanaruensis</name>
    <dbReference type="NCBI Taxonomy" id="2493639"/>
    <lineage>
        <taxon>Bacteria</taxon>
        <taxon>Pseudomonadati</taxon>
        <taxon>Bdellovibrionota</taxon>
        <taxon>Oligoflexia</taxon>
        <taxon>Silvanigrellales</taxon>
        <taxon>Silvanigrellaceae</taxon>
        <taxon>Fluviispira</taxon>
    </lineage>
</organism>
<keyword evidence="5 9" id="KW-1133">Transmembrane helix</keyword>
<dbReference type="Pfam" id="PF08269">
    <property type="entry name" value="dCache_2"/>
    <property type="match status" value="1"/>
</dbReference>
<evidence type="ECO:0000259" key="10">
    <source>
        <dbReference type="PROSITE" id="PS50111"/>
    </source>
</evidence>
<evidence type="ECO:0000256" key="6">
    <source>
        <dbReference type="ARBA" id="ARBA00023136"/>
    </source>
</evidence>
<dbReference type="InterPro" id="IPR033480">
    <property type="entry name" value="sCache_2"/>
</dbReference>
<dbReference type="Gene3D" id="3.30.450.20">
    <property type="entry name" value="PAS domain"/>
    <property type="match status" value="1"/>
</dbReference>
<dbReference type="SUPFAM" id="SSF58104">
    <property type="entry name" value="Methyl-accepting chemotaxis protein (MCP) signaling domain"/>
    <property type="match status" value="1"/>
</dbReference>
<feature type="transmembrane region" description="Helical" evidence="9">
    <location>
        <begin position="182"/>
        <end position="201"/>
    </location>
</feature>
<comment type="subcellular location">
    <subcellularLocation>
        <location evidence="1">Cell membrane</location>
        <topology evidence="1">Multi-pass membrane protein</topology>
    </subcellularLocation>
</comment>
<dbReference type="Proteomes" id="UP000291236">
    <property type="component" value="Plasmid 79K"/>
</dbReference>
<dbReference type="Pfam" id="PF00015">
    <property type="entry name" value="MCPsignal"/>
    <property type="match status" value="1"/>
</dbReference>
<keyword evidence="2" id="KW-1003">Cell membrane</keyword>
<dbReference type="InterPro" id="IPR004010">
    <property type="entry name" value="Double_Cache_2"/>
</dbReference>
<accession>A0A4P2W0E8</accession>
<dbReference type="SMART" id="SM01049">
    <property type="entry name" value="Cache_2"/>
    <property type="match status" value="1"/>
</dbReference>
<dbReference type="GO" id="GO:0007165">
    <property type="term" value="P:signal transduction"/>
    <property type="evidence" value="ECO:0007669"/>
    <property type="project" value="UniProtKB-KW"/>
</dbReference>
<dbReference type="InterPro" id="IPR051310">
    <property type="entry name" value="MCP_chemotaxis"/>
</dbReference>
<evidence type="ECO:0000256" key="8">
    <source>
        <dbReference type="PROSITE-ProRule" id="PRU00284"/>
    </source>
</evidence>
<comment type="similarity">
    <text evidence="7">Belongs to the methyl-accepting chemotaxis (MCP) protein family.</text>
</comment>
<dbReference type="RefSeq" id="WP_130613043.1">
    <property type="nucleotide sequence ID" value="NZ_AP019369.1"/>
</dbReference>
<reference evidence="11 12" key="1">
    <citation type="submission" date="2018-12" db="EMBL/GenBank/DDBJ databases">
        <title>Rubrispira sanarue gen. nov., sp., nov., a member of the order Silvanigrellales, isolated from a brackish lake in Hamamatsu Japan.</title>
        <authorList>
            <person name="Maejima Y."/>
            <person name="Iino T."/>
            <person name="Muraguchi Y."/>
            <person name="Fukuda K."/>
            <person name="Nojiri H."/>
            <person name="Ohkuma M."/>
            <person name="Moriuchi R."/>
            <person name="Dohra H."/>
            <person name="Kimbara K."/>
            <person name="Shintani M."/>
        </authorList>
    </citation>
    <scope>NUCLEOTIDE SEQUENCE [LARGE SCALE GENOMIC DNA]</scope>
    <source>
        <strain evidence="11 12">RF1110005</strain>
        <plasmid evidence="11 12">79K</plasmid>
    </source>
</reference>
<evidence type="ECO:0000256" key="9">
    <source>
        <dbReference type="SAM" id="Phobius"/>
    </source>
</evidence>
<feature type="domain" description="Methyl-accepting transducer" evidence="10">
    <location>
        <begin position="221"/>
        <end position="450"/>
    </location>
</feature>
<dbReference type="OrthoDB" id="7260004at2"/>
<dbReference type="Gene3D" id="1.10.287.950">
    <property type="entry name" value="Methyl-accepting chemotaxis protein"/>
    <property type="match status" value="1"/>
</dbReference>
<dbReference type="GO" id="GO:0005886">
    <property type="term" value="C:plasma membrane"/>
    <property type="evidence" value="ECO:0007669"/>
    <property type="project" value="UniProtKB-SubCell"/>
</dbReference>
<keyword evidence="8" id="KW-0807">Transducer</keyword>
<dbReference type="GO" id="GO:0004888">
    <property type="term" value="F:transmembrane signaling receptor activity"/>
    <property type="evidence" value="ECO:0007669"/>
    <property type="project" value="TreeGrafter"/>
</dbReference>
<dbReference type="GO" id="GO:0006935">
    <property type="term" value="P:chemotaxis"/>
    <property type="evidence" value="ECO:0007669"/>
    <property type="project" value="UniProtKB-KW"/>
</dbReference>
<evidence type="ECO:0000313" key="12">
    <source>
        <dbReference type="Proteomes" id="UP000291236"/>
    </source>
</evidence>
<keyword evidence="11" id="KW-0614">Plasmid</keyword>
<feature type="transmembrane region" description="Helical" evidence="9">
    <location>
        <begin position="12"/>
        <end position="31"/>
    </location>
</feature>
<keyword evidence="12" id="KW-1185">Reference proteome</keyword>
<dbReference type="PANTHER" id="PTHR43531:SF11">
    <property type="entry name" value="METHYL-ACCEPTING CHEMOTAXIS PROTEIN 3"/>
    <property type="match status" value="1"/>
</dbReference>
<keyword evidence="3" id="KW-0145">Chemotaxis</keyword>
<dbReference type="AlphaFoldDB" id="A0A4P2W0E8"/>
<evidence type="ECO:0000256" key="4">
    <source>
        <dbReference type="ARBA" id="ARBA00022692"/>
    </source>
</evidence>
<dbReference type="SMART" id="SM00283">
    <property type="entry name" value="MA"/>
    <property type="match status" value="1"/>
</dbReference>
<dbReference type="KEGG" id="sbf:JCM31447_31160"/>
<dbReference type="PANTHER" id="PTHR43531">
    <property type="entry name" value="PROTEIN ICFG"/>
    <property type="match status" value="1"/>
</dbReference>